<dbReference type="Proteomes" id="UP000294360">
    <property type="component" value="Chromosome"/>
</dbReference>
<dbReference type="RefSeq" id="WP_134486851.1">
    <property type="nucleotide sequence ID" value="NZ_CP139089.1"/>
</dbReference>
<reference evidence="1 2" key="1">
    <citation type="submission" date="2019-03" db="EMBL/GenBank/DDBJ databases">
        <authorList>
            <person name="Kox A.R. M."/>
        </authorList>
    </citation>
    <scope>NUCLEOTIDE SEQUENCE [LARGE SCALE GENOMIC DNA]</scope>
    <source>
        <strain evidence="1">MTUNDRAET4 annotated genome</strain>
    </source>
</reference>
<dbReference type="KEGG" id="mtun:MTUNDRAET4_0673"/>
<evidence type="ECO:0000313" key="1">
    <source>
        <dbReference type="EMBL" id="VFU07566.1"/>
    </source>
</evidence>
<dbReference type="AlphaFoldDB" id="A0A4U8Z0A0"/>
<evidence type="ECO:0000313" key="2">
    <source>
        <dbReference type="Proteomes" id="UP000294360"/>
    </source>
</evidence>
<protein>
    <submittedName>
        <fullName evidence="1">Uncharacterized protein</fullName>
    </submittedName>
</protein>
<dbReference type="EMBL" id="LR536450">
    <property type="protein sequence ID" value="VFU07566.1"/>
    <property type="molecule type" value="Genomic_DNA"/>
</dbReference>
<sequence>MTPNPALALRFAIVFTTMLTTGLTLFASSGVSVAADAFLSLRAATPGAFNYARLSDIQVFLDASPTRCSVLLTDGLEIKAFQKCASITEHLEQIGLVTFPNAFGSVLLAPSFVSSLIATNNGGCRLNLRNGRWVPVSLSCDAVHDKLSHP</sequence>
<name>A0A4U8Z0A0_METTU</name>
<gene>
    <name evidence="1" type="ORF">MTUNDRAET4_0673</name>
</gene>
<accession>A0A4U8Z0A0</accession>
<organism evidence="1 2">
    <name type="scientific">Methylocella tundrae</name>
    <dbReference type="NCBI Taxonomy" id="227605"/>
    <lineage>
        <taxon>Bacteria</taxon>
        <taxon>Pseudomonadati</taxon>
        <taxon>Pseudomonadota</taxon>
        <taxon>Alphaproteobacteria</taxon>
        <taxon>Hyphomicrobiales</taxon>
        <taxon>Beijerinckiaceae</taxon>
        <taxon>Methylocella</taxon>
    </lineage>
</organism>
<dbReference type="OrthoDB" id="8450624at2"/>
<proteinExistence type="predicted"/>